<dbReference type="EMBL" id="BMAW01028089">
    <property type="protein sequence ID" value="GFU05550.1"/>
    <property type="molecule type" value="Genomic_DNA"/>
</dbReference>
<protein>
    <submittedName>
        <fullName evidence="2">Uncharacterized protein</fullName>
    </submittedName>
</protein>
<sequence>MVTCSKDLIYQHQYSPLQPIHIASPRPEPSSSYSTHPVASSPLPEASSESTSIKTYHHRAPQSCGKGLWHLFICNYRECYHWLTIQGKSIILHLPLTLVSPNERVGDASPTHILHGTIQKDERFWASTLVTHQNSTRMNAFSAFLSSSVMPAYQPQKAKVMEHVIRHGKVKAFITHQELKDKRIFVLFSYQEWYQKKTHLYNFKRTMVEVRMENRFEPEAMKWDKIS</sequence>
<gene>
    <name evidence="2" type="ORF">NPIL_6481</name>
</gene>
<evidence type="ECO:0000256" key="1">
    <source>
        <dbReference type="SAM" id="MobiDB-lite"/>
    </source>
</evidence>
<reference evidence="2" key="1">
    <citation type="submission" date="2020-08" db="EMBL/GenBank/DDBJ databases">
        <title>Multicomponent nature underlies the extraordinary mechanical properties of spider dragline silk.</title>
        <authorList>
            <person name="Kono N."/>
            <person name="Nakamura H."/>
            <person name="Mori M."/>
            <person name="Yoshida Y."/>
            <person name="Ohtoshi R."/>
            <person name="Malay A.D."/>
            <person name="Moran D.A.P."/>
            <person name="Tomita M."/>
            <person name="Numata K."/>
            <person name="Arakawa K."/>
        </authorList>
    </citation>
    <scope>NUCLEOTIDE SEQUENCE</scope>
</reference>
<dbReference type="AlphaFoldDB" id="A0A8X6QBL4"/>
<evidence type="ECO:0000313" key="3">
    <source>
        <dbReference type="Proteomes" id="UP000887013"/>
    </source>
</evidence>
<evidence type="ECO:0000313" key="2">
    <source>
        <dbReference type="EMBL" id="GFU05550.1"/>
    </source>
</evidence>
<comment type="caution">
    <text evidence="2">The sequence shown here is derived from an EMBL/GenBank/DDBJ whole genome shotgun (WGS) entry which is preliminary data.</text>
</comment>
<dbReference type="Proteomes" id="UP000887013">
    <property type="component" value="Unassembled WGS sequence"/>
</dbReference>
<feature type="compositionally biased region" description="Low complexity" evidence="1">
    <location>
        <begin position="39"/>
        <end position="52"/>
    </location>
</feature>
<feature type="compositionally biased region" description="Polar residues" evidence="1">
    <location>
        <begin position="29"/>
        <end position="38"/>
    </location>
</feature>
<proteinExistence type="predicted"/>
<feature type="region of interest" description="Disordered" evidence="1">
    <location>
        <begin position="25"/>
        <end position="54"/>
    </location>
</feature>
<keyword evidence="3" id="KW-1185">Reference proteome</keyword>
<dbReference type="OrthoDB" id="6471876at2759"/>
<name>A0A8X6QBL4_NEPPI</name>
<organism evidence="2 3">
    <name type="scientific">Nephila pilipes</name>
    <name type="common">Giant wood spider</name>
    <name type="synonym">Nephila maculata</name>
    <dbReference type="NCBI Taxonomy" id="299642"/>
    <lineage>
        <taxon>Eukaryota</taxon>
        <taxon>Metazoa</taxon>
        <taxon>Ecdysozoa</taxon>
        <taxon>Arthropoda</taxon>
        <taxon>Chelicerata</taxon>
        <taxon>Arachnida</taxon>
        <taxon>Araneae</taxon>
        <taxon>Araneomorphae</taxon>
        <taxon>Entelegynae</taxon>
        <taxon>Araneoidea</taxon>
        <taxon>Nephilidae</taxon>
        <taxon>Nephila</taxon>
    </lineage>
</organism>
<accession>A0A8X6QBL4</accession>